<organism evidence="2 3">
    <name type="scientific">Goodea atripinnis</name>
    <dbReference type="NCBI Taxonomy" id="208336"/>
    <lineage>
        <taxon>Eukaryota</taxon>
        <taxon>Metazoa</taxon>
        <taxon>Chordata</taxon>
        <taxon>Craniata</taxon>
        <taxon>Vertebrata</taxon>
        <taxon>Euteleostomi</taxon>
        <taxon>Actinopterygii</taxon>
        <taxon>Neopterygii</taxon>
        <taxon>Teleostei</taxon>
        <taxon>Neoteleostei</taxon>
        <taxon>Acanthomorphata</taxon>
        <taxon>Ovalentaria</taxon>
        <taxon>Atherinomorphae</taxon>
        <taxon>Cyprinodontiformes</taxon>
        <taxon>Goodeidae</taxon>
        <taxon>Goodea</taxon>
    </lineage>
</organism>
<evidence type="ECO:0000256" key="1">
    <source>
        <dbReference type="SAM" id="SignalP"/>
    </source>
</evidence>
<protein>
    <recommendedName>
        <fullName evidence="4">Secreted protein</fullName>
    </recommendedName>
</protein>
<comment type="caution">
    <text evidence="2">The sequence shown here is derived from an EMBL/GenBank/DDBJ whole genome shotgun (WGS) entry which is preliminary data.</text>
</comment>
<keyword evidence="3" id="KW-1185">Reference proteome</keyword>
<feature type="chain" id="PRO_5045374401" description="Secreted protein" evidence="1">
    <location>
        <begin position="19"/>
        <end position="128"/>
    </location>
</feature>
<proteinExistence type="predicted"/>
<name>A0ABV0NG98_9TELE</name>
<keyword evidence="1" id="KW-0732">Signal</keyword>
<dbReference type="Proteomes" id="UP001476798">
    <property type="component" value="Unassembled WGS sequence"/>
</dbReference>
<evidence type="ECO:0000313" key="2">
    <source>
        <dbReference type="EMBL" id="MEQ2170417.1"/>
    </source>
</evidence>
<evidence type="ECO:0008006" key="4">
    <source>
        <dbReference type="Google" id="ProtNLM"/>
    </source>
</evidence>
<feature type="signal peptide" evidence="1">
    <location>
        <begin position="1"/>
        <end position="18"/>
    </location>
</feature>
<sequence>MGLLLVARLRVLLYLRDAAAPLNKQSRQRITLNSELKFAFFTEKQCFSLFKNHSARYRPLHLFLVGNERANIDTQSPICCLTLLSGCLNTYAAFARSLIQHFPGSPFFHSNYRNVHCTETGNASAGRR</sequence>
<evidence type="ECO:0000313" key="3">
    <source>
        <dbReference type="Proteomes" id="UP001476798"/>
    </source>
</evidence>
<gene>
    <name evidence="2" type="ORF">GOODEAATRI_000044</name>
</gene>
<dbReference type="EMBL" id="JAHRIO010039983">
    <property type="protein sequence ID" value="MEQ2170417.1"/>
    <property type="molecule type" value="Genomic_DNA"/>
</dbReference>
<accession>A0ABV0NG98</accession>
<reference evidence="2 3" key="1">
    <citation type="submission" date="2021-06" db="EMBL/GenBank/DDBJ databases">
        <authorList>
            <person name="Palmer J.M."/>
        </authorList>
    </citation>
    <scope>NUCLEOTIDE SEQUENCE [LARGE SCALE GENOMIC DNA]</scope>
    <source>
        <strain evidence="2 3">GA_2019</strain>
        <tissue evidence="2">Muscle</tissue>
    </source>
</reference>